<organism evidence="1 2">
    <name type="scientific">Paractinoplanes globisporus</name>
    <dbReference type="NCBI Taxonomy" id="113565"/>
    <lineage>
        <taxon>Bacteria</taxon>
        <taxon>Bacillati</taxon>
        <taxon>Actinomycetota</taxon>
        <taxon>Actinomycetes</taxon>
        <taxon>Micromonosporales</taxon>
        <taxon>Micromonosporaceae</taxon>
        <taxon>Paractinoplanes</taxon>
    </lineage>
</organism>
<protein>
    <submittedName>
        <fullName evidence="1">Uncharacterized protein</fullName>
    </submittedName>
</protein>
<dbReference type="EMBL" id="JBIAZU010000001">
    <property type="protein sequence ID" value="MFF5288878.1"/>
    <property type="molecule type" value="Genomic_DNA"/>
</dbReference>
<evidence type="ECO:0000313" key="2">
    <source>
        <dbReference type="Proteomes" id="UP001602245"/>
    </source>
</evidence>
<name>A0ABW6W789_9ACTN</name>
<dbReference type="RefSeq" id="WP_020509225.1">
    <property type="nucleotide sequence ID" value="NZ_JBIAZU010000001.1"/>
</dbReference>
<dbReference type="Proteomes" id="UP001602245">
    <property type="component" value="Unassembled WGS sequence"/>
</dbReference>
<keyword evidence="2" id="KW-1185">Reference proteome</keyword>
<reference evidence="1 2" key="1">
    <citation type="submission" date="2024-10" db="EMBL/GenBank/DDBJ databases">
        <title>The Natural Products Discovery Center: Release of the First 8490 Sequenced Strains for Exploring Actinobacteria Biosynthetic Diversity.</title>
        <authorList>
            <person name="Kalkreuter E."/>
            <person name="Kautsar S.A."/>
            <person name="Yang D."/>
            <person name="Bader C.D."/>
            <person name="Teijaro C.N."/>
            <person name="Fluegel L."/>
            <person name="Davis C.M."/>
            <person name="Simpson J.R."/>
            <person name="Lauterbach L."/>
            <person name="Steele A.D."/>
            <person name="Gui C."/>
            <person name="Meng S."/>
            <person name="Li G."/>
            <person name="Viehrig K."/>
            <person name="Ye F."/>
            <person name="Su P."/>
            <person name="Kiefer A.F."/>
            <person name="Nichols A."/>
            <person name="Cepeda A.J."/>
            <person name="Yan W."/>
            <person name="Fan B."/>
            <person name="Jiang Y."/>
            <person name="Adhikari A."/>
            <person name="Zheng C.-J."/>
            <person name="Schuster L."/>
            <person name="Cowan T.M."/>
            <person name="Smanski M.J."/>
            <person name="Chevrette M.G."/>
            <person name="De Carvalho L.P.S."/>
            <person name="Shen B."/>
        </authorList>
    </citation>
    <scope>NUCLEOTIDE SEQUENCE [LARGE SCALE GENOMIC DNA]</scope>
    <source>
        <strain evidence="1 2">NPDC000087</strain>
    </source>
</reference>
<accession>A0ABW6W789</accession>
<gene>
    <name evidence="1" type="ORF">ACFY35_05530</name>
</gene>
<evidence type="ECO:0000313" key="1">
    <source>
        <dbReference type="EMBL" id="MFF5288878.1"/>
    </source>
</evidence>
<sequence length="120" mass="13259">MGDGDFDYYAPNILRAAGDAIRKEAHKWDDMSGDMGKVASSAKDLWLTPAAFMVADPWAGPAVSIDQFAAYEQVHKLLTSLFDGAVTEFGQIGDALRKNATEYERSDERSYIDISKIYEA</sequence>
<comment type="caution">
    <text evidence="1">The sequence shown here is derived from an EMBL/GenBank/DDBJ whole genome shotgun (WGS) entry which is preliminary data.</text>
</comment>
<proteinExistence type="predicted"/>